<keyword evidence="3" id="KW-1003">Cell membrane</keyword>
<sequence>MPKVKPHRARPSLDMTPMVDLAFLLVTFFMLISKFAPEEVVVVDTPSSTSDIKLPESDIITITVDKTGRAFYAVGGQQTRQALLDKMSAKYKINFTPAERKQFATMESFGVPIEQLKSLLNLSPEERKRAKQPGVPFDSVNNQLGDWIMQTRYSNPKVKIAIKGDNDADVPAIKGVIKTLQDRKVNRFNLITDMEVKPRNL</sequence>
<reference evidence="8 9" key="1">
    <citation type="submission" date="2018-03" db="EMBL/GenBank/DDBJ databases">
        <title>Adhaeribacter sp. HMF7605 Genome sequencing and assembly.</title>
        <authorList>
            <person name="Kang H."/>
            <person name="Kang J."/>
            <person name="Cha I."/>
            <person name="Kim H."/>
            <person name="Joh K."/>
        </authorList>
    </citation>
    <scope>NUCLEOTIDE SEQUENCE [LARGE SCALE GENOMIC DNA]</scope>
    <source>
        <strain evidence="8 9">HMF7605</strain>
    </source>
</reference>
<keyword evidence="5" id="KW-1133">Transmembrane helix</keyword>
<accession>A0A2T2YKI1</accession>
<comment type="caution">
    <text evidence="8">The sequence shown here is derived from an EMBL/GenBank/DDBJ whole genome shotgun (WGS) entry which is preliminary data.</text>
</comment>
<comment type="subcellular location">
    <subcellularLocation>
        <location evidence="1">Cell membrane</location>
        <topology evidence="1">Single-pass membrane protein</topology>
    </subcellularLocation>
    <subcellularLocation>
        <location evidence="7">Cell membrane</location>
        <topology evidence="7">Single-pass type II membrane protein</topology>
    </subcellularLocation>
</comment>
<evidence type="ECO:0000256" key="5">
    <source>
        <dbReference type="ARBA" id="ARBA00022989"/>
    </source>
</evidence>
<dbReference type="GO" id="GO:0022857">
    <property type="term" value="F:transmembrane transporter activity"/>
    <property type="evidence" value="ECO:0007669"/>
    <property type="project" value="InterPro"/>
</dbReference>
<dbReference type="RefSeq" id="WP_106932177.1">
    <property type="nucleotide sequence ID" value="NZ_PYFT01000001.1"/>
</dbReference>
<dbReference type="PANTHER" id="PTHR30558">
    <property type="entry name" value="EXBD MEMBRANE COMPONENT OF PMF-DRIVEN MACROMOLECULE IMPORT SYSTEM"/>
    <property type="match status" value="1"/>
</dbReference>
<evidence type="ECO:0000313" key="9">
    <source>
        <dbReference type="Proteomes" id="UP000240357"/>
    </source>
</evidence>
<evidence type="ECO:0000256" key="4">
    <source>
        <dbReference type="ARBA" id="ARBA00022692"/>
    </source>
</evidence>
<keyword evidence="7" id="KW-0813">Transport</keyword>
<evidence type="ECO:0000256" key="6">
    <source>
        <dbReference type="ARBA" id="ARBA00023136"/>
    </source>
</evidence>
<name>A0A2T2YKI1_9BACT</name>
<organism evidence="8 9">
    <name type="scientific">Adhaeribacter arboris</name>
    <dbReference type="NCBI Taxonomy" id="2072846"/>
    <lineage>
        <taxon>Bacteria</taxon>
        <taxon>Pseudomonadati</taxon>
        <taxon>Bacteroidota</taxon>
        <taxon>Cytophagia</taxon>
        <taxon>Cytophagales</taxon>
        <taxon>Hymenobacteraceae</taxon>
        <taxon>Adhaeribacter</taxon>
    </lineage>
</organism>
<dbReference type="AlphaFoldDB" id="A0A2T2YKI1"/>
<keyword evidence="6" id="KW-0472">Membrane</keyword>
<evidence type="ECO:0000256" key="1">
    <source>
        <dbReference type="ARBA" id="ARBA00004162"/>
    </source>
</evidence>
<keyword evidence="4 7" id="KW-0812">Transmembrane</keyword>
<dbReference type="OrthoDB" id="9793581at2"/>
<dbReference type="PANTHER" id="PTHR30558:SF3">
    <property type="entry name" value="BIOPOLYMER TRANSPORT PROTEIN EXBD-RELATED"/>
    <property type="match status" value="1"/>
</dbReference>
<dbReference type="Pfam" id="PF02472">
    <property type="entry name" value="ExbD"/>
    <property type="match status" value="1"/>
</dbReference>
<proteinExistence type="inferred from homology"/>
<dbReference type="Proteomes" id="UP000240357">
    <property type="component" value="Unassembled WGS sequence"/>
</dbReference>
<dbReference type="InterPro" id="IPR003400">
    <property type="entry name" value="ExbD"/>
</dbReference>
<keyword evidence="7" id="KW-0653">Protein transport</keyword>
<evidence type="ECO:0000313" key="8">
    <source>
        <dbReference type="EMBL" id="PSR55999.1"/>
    </source>
</evidence>
<dbReference type="GO" id="GO:0015031">
    <property type="term" value="P:protein transport"/>
    <property type="evidence" value="ECO:0007669"/>
    <property type="project" value="UniProtKB-KW"/>
</dbReference>
<evidence type="ECO:0000256" key="3">
    <source>
        <dbReference type="ARBA" id="ARBA00022475"/>
    </source>
</evidence>
<evidence type="ECO:0000256" key="2">
    <source>
        <dbReference type="ARBA" id="ARBA00005811"/>
    </source>
</evidence>
<dbReference type="GO" id="GO:0005886">
    <property type="term" value="C:plasma membrane"/>
    <property type="evidence" value="ECO:0007669"/>
    <property type="project" value="UniProtKB-SubCell"/>
</dbReference>
<dbReference type="EMBL" id="PYFT01000001">
    <property type="protein sequence ID" value="PSR55999.1"/>
    <property type="molecule type" value="Genomic_DNA"/>
</dbReference>
<comment type="similarity">
    <text evidence="2 7">Belongs to the ExbD/TolR family.</text>
</comment>
<evidence type="ECO:0000256" key="7">
    <source>
        <dbReference type="RuleBase" id="RU003879"/>
    </source>
</evidence>
<protein>
    <submittedName>
        <fullName evidence="8">Biopolymer transporter ExbD</fullName>
    </submittedName>
</protein>
<gene>
    <name evidence="8" type="ORF">AHMF7605_22115</name>
</gene>
<keyword evidence="9" id="KW-1185">Reference proteome</keyword>